<dbReference type="Gene3D" id="3.40.50.150">
    <property type="entry name" value="Vaccinia Virus protein VP39"/>
    <property type="match status" value="1"/>
</dbReference>
<dbReference type="InterPro" id="IPR029063">
    <property type="entry name" value="SAM-dependent_MTases_sf"/>
</dbReference>
<evidence type="ECO:0000259" key="1">
    <source>
        <dbReference type="Pfam" id="PF05050"/>
    </source>
</evidence>
<name>A0A2H0V375_9BACT</name>
<evidence type="ECO:0000313" key="3">
    <source>
        <dbReference type="Proteomes" id="UP000228626"/>
    </source>
</evidence>
<dbReference type="EMBL" id="PFAR01000001">
    <property type="protein sequence ID" value="PIR93546.1"/>
    <property type="molecule type" value="Genomic_DNA"/>
</dbReference>
<reference evidence="3" key="1">
    <citation type="submission" date="2017-09" db="EMBL/GenBank/DDBJ databases">
        <title>Depth-based differentiation of microbial function through sediment-hosted aquifers and enrichment of novel symbionts in the deep terrestrial subsurface.</title>
        <authorList>
            <person name="Probst A.J."/>
            <person name="Ladd B."/>
            <person name="Jarett J.K."/>
            <person name="Geller-Mcgrath D.E."/>
            <person name="Sieber C.M.K."/>
            <person name="Emerson J.B."/>
            <person name="Anantharaman K."/>
            <person name="Thomas B.C."/>
            <person name="Malmstrom R."/>
            <person name="Stieglmeier M."/>
            <person name="Klingl A."/>
            <person name="Woyke T."/>
            <person name="Ryan C.M."/>
            <person name="Banfield J.F."/>
        </authorList>
    </citation>
    <scope>NUCLEOTIDE SEQUENCE [LARGE SCALE GENOMIC DNA]</scope>
</reference>
<feature type="domain" description="Methyltransferase FkbM" evidence="1">
    <location>
        <begin position="96"/>
        <end position="257"/>
    </location>
</feature>
<dbReference type="NCBIfam" id="TIGR01444">
    <property type="entry name" value="fkbM_fam"/>
    <property type="match status" value="1"/>
</dbReference>
<comment type="caution">
    <text evidence="2">The sequence shown here is derived from an EMBL/GenBank/DDBJ whole genome shotgun (WGS) entry which is preliminary data.</text>
</comment>
<dbReference type="SUPFAM" id="SSF53335">
    <property type="entry name" value="S-adenosyl-L-methionine-dependent methyltransferases"/>
    <property type="match status" value="1"/>
</dbReference>
<gene>
    <name evidence="2" type="ORF">COT99_00040</name>
</gene>
<dbReference type="InterPro" id="IPR052514">
    <property type="entry name" value="SAM-dependent_MTase"/>
</dbReference>
<dbReference type="PANTHER" id="PTHR34203">
    <property type="entry name" value="METHYLTRANSFERASE, FKBM FAMILY PROTEIN"/>
    <property type="match status" value="1"/>
</dbReference>
<dbReference type="PANTHER" id="PTHR34203:SF15">
    <property type="entry name" value="SLL1173 PROTEIN"/>
    <property type="match status" value="1"/>
</dbReference>
<sequence>MLAKIFIKISQLYLNKINKSSKIRDFLTWPIASLILGKKYENVVKLKNGLKMKTDLGDILGRFVIFYGPKLNYFWEPQTTKLMEALARDAGQGIVAGAHIGYMALMAGKAMRREDSVLHSFEPVSYLYNIAKENFALNSDLGEMILNKKALSDKSGEVEMSVDTLRSAIIEDKSAVNTEKAEAVSIDDYAREMNIASLDFMLLDVEGHEPAVFSGMKNILARGKPRDIIFEYSQKVKGSFSDIDKYTEPLKPYGYRFYIIKDNYKLENIKKDWGRVEIFELEKNIDKFSEYSYFNVLATRRGEDKLRSLNIFLSSRVPRLRSG</sequence>
<protein>
    <recommendedName>
        <fullName evidence="1">Methyltransferase FkbM domain-containing protein</fullName>
    </recommendedName>
</protein>
<proteinExistence type="predicted"/>
<dbReference type="Pfam" id="PF05050">
    <property type="entry name" value="Methyltransf_21"/>
    <property type="match status" value="1"/>
</dbReference>
<organism evidence="2 3">
    <name type="scientific">Candidatus Falkowbacteria bacterium CG10_big_fil_rev_8_21_14_0_10_43_10</name>
    <dbReference type="NCBI Taxonomy" id="1974567"/>
    <lineage>
        <taxon>Bacteria</taxon>
        <taxon>Candidatus Falkowiibacteriota</taxon>
    </lineage>
</organism>
<accession>A0A2H0V375</accession>
<dbReference type="InterPro" id="IPR006342">
    <property type="entry name" value="FkbM_mtfrase"/>
</dbReference>
<evidence type="ECO:0000313" key="2">
    <source>
        <dbReference type="EMBL" id="PIR93546.1"/>
    </source>
</evidence>
<dbReference type="AlphaFoldDB" id="A0A2H0V375"/>
<dbReference type="Proteomes" id="UP000228626">
    <property type="component" value="Unassembled WGS sequence"/>
</dbReference>